<dbReference type="RefSeq" id="WP_207222077.1">
    <property type="nucleotide sequence ID" value="NZ_SGXC01000004.1"/>
</dbReference>
<evidence type="ECO:0000256" key="5">
    <source>
        <dbReference type="ARBA" id="ARBA00023136"/>
    </source>
</evidence>
<evidence type="ECO:0000313" key="8">
    <source>
        <dbReference type="EMBL" id="RZS77117.1"/>
    </source>
</evidence>
<evidence type="ECO:0000256" key="3">
    <source>
        <dbReference type="ARBA" id="ARBA00022692"/>
    </source>
</evidence>
<name>A0A4Q7N6X3_9BURK</name>
<dbReference type="InterPro" id="IPR013525">
    <property type="entry name" value="ABC2_TM"/>
</dbReference>
<reference evidence="8 9" key="1">
    <citation type="submission" date="2019-02" db="EMBL/GenBank/DDBJ databases">
        <title>Genomic Encyclopedia of Type Strains, Phase IV (KMG-IV): sequencing the most valuable type-strain genomes for metagenomic binning, comparative biology and taxonomic classification.</title>
        <authorList>
            <person name="Goeker M."/>
        </authorList>
    </citation>
    <scope>NUCLEOTIDE SEQUENCE [LARGE SCALE GENOMIC DNA]</scope>
    <source>
        <strain evidence="8 9">K24</strain>
    </source>
</reference>
<evidence type="ECO:0000256" key="1">
    <source>
        <dbReference type="ARBA" id="ARBA00004651"/>
    </source>
</evidence>
<dbReference type="PANTHER" id="PTHR30294:SF47">
    <property type="entry name" value="INNER MEMBRANE TRANSPORT PERMEASE YHHJ"/>
    <property type="match status" value="1"/>
</dbReference>
<feature type="transmembrane region" description="Helical" evidence="6">
    <location>
        <begin position="271"/>
        <end position="291"/>
    </location>
</feature>
<evidence type="ECO:0000256" key="4">
    <source>
        <dbReference type="ARBA" id="ARBA00022989"/>
    </source>
</evidence>
<keyword evidence="5 6" id="KW-0472">Membrane</keyword>
<dbReference type="InterPro" id="IPR051449">
    <property type="entry name" value="ABC-2_transporter_component"/>
</dbReference>
<keyword evidence="2" id="KW-1003">Cell membrane</keyword>
<evidence type="ECO:0000256" key="6">
    <source>
        <dbReference type="SAM" id="Phobius"/>
    </source>
</evidence>
<feature type="transmembrane region" description="Helical" evidence="6">
    <location>
        <begin position="303"/>
        <end position="325"/>
    </location>
</feature>
<dbReference type="Pfam" id="PF12698">
    <property type="entry name" value="ABC2_membrane_3"/>
    <property type="match status" value="1"/>
</dbReference>
<feature type="transmembrane region" description="Helical" evidence="6">
    <location>
        <begin position="43"/>
        <end position="61"/>
    </location>
</feature>
<dbReference type="Proteomes" id="UP000292445">
    <property type="component" value="Unassembled WGS sequence"/>
</dbReference>
<proteinExistence type="predicted"/>
<dbReference type="PANTHER" id="PTHR30294">
    <property type="entry name" value="MEMBRANE COMPONENT OF ABC TRANSPORTER YHHJ-RELATED"/>
    <property type="match status" value="1"/>
</dbReference>
<keyword evidence="3 6" id="KW-0812">Transmembrane</keyword>
<keyword evidence="4 6" id="KW-1133">Transmembrane helix</keyword>
<gene>
    <name evidence="8" type="ORF">EV675_5844</name>
</gene>
<comment type="subcellular location">
    <subcellularLocation>
        <location evidence="1">Cell membrane</location>
        <topology evidence="1">Multi-pass membrane protein</topology>
    </subcellularLocation>
</comment>
<evidence type="ECO:0000256" key="2">
    <source>
        <dbReference type="ARBA" id="ARBA00022475"/>
    </source>
</evidence>
<dbReference type="GO" id="GO:0140359">
    <property type="term" value="F:ABC-type transporter activity"/>
    <property type="evidence" value="ECO:0007669"/>
    <property type="project" value="InterPro"/>
</dbReference>
<feature type="transmembrane region" description="Helical" evidence="6">
    <location>
        <begin position="207"/>
        <end position="229"/>
    </location>
</feature>
<dbReference type="AlphaFoldDB" id="A0A4Q7N6X3"/>
<keyword evidence="9" id="KW-1185">Reference proteome</keyword>
<dbReference type="GO" id="GO:0005886">
    <property type="term" value="C:plasma membrane"/>
    <property type="evidence" value="ECO:0007669"/>
    <property type="project" value="UniProtKB-SubCell"/>
</dbReference>
<dbReference type="Gene3D" id="3.40.1710.10">
    <property type="entry name" value="abc type-2 transporter like domain"/>
    <property type="match status" value="1"/>
</dbReference>
<sequence>MSAAAGPSSHTAGKSAKRHARSGVFLRAAGREAAWLRRHPRELAMISWVPLLAVLLLWWMFSAGIPTRLPIAIVDDDHSALSRQLGRMLEAAPGLRIARRDANLAEARAGMERGDVYAVVAIERDFSRDVKRGASGHVTLYHNAQFYTVSGLVLRDVQTVAMTLSAGVEMAARNRRGEPAQAVAVSAEPIRPGSLALFNPSLNYEQFLAAALIPALLHILGMTAGAWAVGREIRDRTVGAWLAAATGAGMDPDGGVRIAAGPALAALAGKLAWPWAGLSAVGLAALLWLTWGRGWHPPGSLPWVATALVAFIALSIAMGAAAALATRSLRTALSLAGVVTAPAFAFSGMGFPLAAMPAGARAWALALPYTHYIRLQVEQLQMAAPLRHSLPAFVLMPLGTVLLALAGAWLLCRVAAEPARWGGR</sequence>
<evidence type="ECO:0000259" key="7">
    <source>
        <dbReference type="Pfam" id="PF12698"/>
    </source>
</evidence>
<evidence type="ECO:0000313" key="9">
    <source>
        <dbReference type="Proteomes" id="UP000292445"/>
    </source>
</evidence>
<dbReference type="EMBL" id="SGXC01000004">
    <property type="protein sequence ID" value="RZS77117.1"/>
    <property type="molecule type" value="Genomic_DNA"/>
</dbReference>
<feature type="domain" description="ABC-2 type transporter transmembrane" evidence="7">
    <location>
        <begin position="44"/>
        <end position="408"/>
    </location>
</feature>
<accession>A0A4Q7N6X3</accession>
<organism evidence="8 9">
    <name type="scientific">Pigmentiphaga kullae</name>
    <dbReference type="NCBI Taxonomy" id="151784"/>
    <lineage>
        <taxon>Bacteria</taxon>
        <taxon>Pseudomonadati</taxon>
        <taxon>Pseudomonadota</taxon>
        <taxon>Betaproteobacteria</taxon>
        <taxon>Burkholderiales</taxon>
        <taxon>Alcaligenaceae</taxon>
        <taxon>Pigmentiphaga</taxon>
    </lineage>
</organism>
<comment type="caution">
    <text evidence="8">The sequence shown here is derived from an EMBL/GenBank/DDBJ whole genome shotgun (WGS) entry which is preliminary data.</text>
</comment>
<feature type="transmembrane region" description="Helical" evidence="6">
    <location>
        <begin position="332"/>
        <end position="355"/>
    </location>
</feature>
<feature type="transmembrane region" description="Helical" evidence="6">
    <location>
        <begin position="390"/>
        <end position="412"/>
    </location>
</feature>
<protein>
    <submittedName>
        <fullName evidence="8">ABC-2 type transport system permease protein</fullName>
    </submittedName>
</protein>